<evidence type="ECO:0000256" key="7">
    <source>
        <dbReference type="SAM" id="Phobius"/>
    </source>
</evidence>
<evidence type="ECO:0000259" key="8">
    <source>
        <dbReference type="PROSITE" id="PS51202"/>
    </source>
</evidence>
<dbReference type="PANTHER" id="PTHR43652:SF2">
    <property type="entry name" value="BASIC AMINO ACID ANTIPORTER YFCC-RELATED"/>
    <property type="match status" value="1"/>
</dbReference>
<keyword evidence="5 7" id="KW-1133">Transmembrane helix</keyword>
<keyword evidence="3 7" id="KW-0812">Transmembrane</keyword>
<gene>
    <name evidence="9" type="ORF">ACFSSE_04040</name>
</gene>
<feature type="transmembrane region" description="Helical" evidence="7">
    <location>
        <begin position="560"/>
        <end position="583"/>
    </location>
</feature>
<dbReference type="PROSITE" id="PS51202">
    <property type="entry name" value="RCK_C"/>
    <property type="match status" value="2"/>
</dbReference>
<dbReference type="InterPro" id="IPR004680">
    <property type="entry name" value="Cit_transptr-like_dom"/>
</dbReference>
<keyword evidence="10" id="KW-1185">Reference proteome</keyword>
<keyword evidence="4" id="KW-0677">Repeat</keyword>
<evidence type="ECO:0000256" key="2">
    <source>
        <dbReference type="ARBA" id="ARBA00022448"/>
    </source>
</evidence>
<sequence>MGIAIVLGLLLLAIILFASEIVPVDVVTVFILVALCLTGIITPKEAFEGFSSDFIIILASIFIMVGALKKTGVIDNFISRLVNIKKKPPQVILFFVMMVSALTSGFMNNTTITALMLNPTIGLSKISGIAPSKMLMPLAFASILGGTCTLIGTSTNVAVSGYIATQGLPRIGMFDFLPIGLVLLGVGILYMMTIGQKLLPVNSKETLEEDYAVRKYLSEVVILEDSALVGQKVNESDFAKQGFTIVSVIRDKYNFIPTRFTKLQAKDILLIKGNVDDLLKIKDLKGVEIKADLLNLEGEGTDLHLAELMVVGGSDTLKNTVENINFRTRYGLGILAIHRKGKTIREKIGKIRLQVGDLILVQGEKESIDLIRSRENDFIILEDYKPNLNLKRKGLFTLIFFVLSILLGTTGIMPLSIGFLIGALLTVAFRCINADEVYDDIDWRLLVLIGGMSAFGIAMTKTGADKCVAEYVVTIFEPLGNYGILAGFIFLTVLLTQPLSNAAAALVVLPIGLQTATQLGVNPLTFAIAIMLSASVSMLTPFEPSCILVYGPGKYKFFDFVKVGGILTFILMGILVLIIPVFYPFKV</sequence>
<dbReference type="InterPro" id="IPR036721">
    <property type="entry name" value="RCK_C_sf"/>
</dbReference>
<accession>A0ABW5TQP6</accession>
<reference evidence="10" key="1">
    <citation type="journal article" date="2019" name="Int. J. Syst. Evol. Microbiol.">
        <title>The Global Catalogue of Microorganisms (GCM) 10K type strain sequencing project: providing services to taxonomists for standard genome sequencing and annotation.</title>
        <authorList>
            <consortium name="The Broad Institute Genomics Platform"/>
            <consortium name="The Broad Institute Genome Sequencing Center for Infectious Disease"/>
            <person name="Wu L."/>
            <person name="Ma J."/>
        </authorList>
    </citation>
    <scope>NUCLEOTIDE SEQUENCE [LARGE SCALE GENOMIC DNA]</scope>
    <source>
        <strain evidence="10">KCTC 42456</strain>
    </source>
</reference>
<dbReference type="InterPro" id="IPR051679">
    <property type="entry name" value="DASS-Related_Transporters"/>
</dbReference>
<dbReference type="Pfam" id="PF03600">
    <property type="entry name" value="CitMHS"/>
    <property type="match status" value="1"/>
</dbReference>
<feature type="transmembrane region" description="Helical" evidence="7">
    <location>
        <begin position="521"/>
        <end position="540"/>
    </location>
</feature>
<dbReference type="PANTHER" id="PTHR43652">
    <property type="entry name" value="BASIC AMINO ACID ANTIPORTER YFCC-RELATED"/>
    <property type="match status" value="1"/>
</dbReference>
<evidence type="ECO:0000313" key="9">
    <source>
        <dbReference type="EMBL" id="MFD2730865.1"/>
    </source>
</evidence>
<dbReference type="RefSeq" id="WP_379041293.1">
    <property type="nucleotide sequence ID" value="NZ_JBHSKW010000009.1"/>
</dbReference>
<dbReference type="Pfam" id="PF02080">
    <property type="entry name" value="TrkA_C"/>
    <property type="match status" value="1"/>
</dbReference>
<feature type="transmembrane region" description="Helical" evidence="7">
    <location>
        <begin position="92"/>
        <end position="117"/>
    </location>
</feature>
<feature type="transmembrane region" description="Helical" evidence="7">
    <location>
        <begin position="138"/>
        <end position="164"/>
    </location>
</feature>
<feature type="transmembrane region" description="Helical" evidence="7">
    <location>
        <begin position="28"/>
        <end position="47"/>
    </location>
</feature>
<feature type="transmembrane region" description="Helical" evidence="7">
    <location>
        <begin position="445"/>
        <end position="464"/>
    </location>
</feature>
<evidence type="ECO:0000256" key="6">
    <source>
        <dbReference type="ARBA" id="ARBA00023136"/>
    </source>
</evidence>
<evidence type="ECO:0000256" key="1">
    <source>
        <dbReference type="ARBA" id="ARBA00004141"/>
    </source>
</evidence>
<feature type="transmembrane region" description="Helical" evidence="7">
    <location>
        <begin position="54"/>
        <end position="72"/>
    </location>
</feature>
<evidence type="ECO:0000256" key="3">
    <source>
        <dbReference type="ARBA" id="ARBA00022692"/>
    </source>
</evidence>
<evidence type="ECO:0000313" key="10">
    <source>
        <dbReference type="Proteomes" id="UP001597546"/>
    </source>
</evidence>
<feature type="domain" description="RCK C-terminal" evidence="8">
    <location>
        <begin position="291"/>
        <end position="377"/>
    </location>
</feature>
<name>A0ABW5TQP6_9SPHI</name>
<keyword evidence="2" id="KW-0813">Transport</keyword>
<dbReference type="Gene3D" id="3.30.70.1450">
    <property type="entry name" value="Regulator of K+ conductance, C-terminal domain"/>
    <property type="match status" value="2"/>
</dbReference>
<dbReference type="InterPro" id="IPR006037">
    <property type="entry name" value="RCK_C"/>
</dbReference>
<dbReference type="SUPFAM" id="SSF116726">
    <property type="entry name" value="TrkA C-terminal domain-like"/>
    <property type="match status" value="2"/>
</dbReference>
<keyword evidence="6 7" id="KW-0472">Membrane</keyword>
<dbReference type="Proteomes" id="UP001597546">
    <property type="component" value="Unassembled WGS sequence"/>
</dbReference>
<evidence type="ECO:0000256" key="5">
    <source>
        <dbReference type="ARBA" id="ARBA00022989"/>
    </source>
</evidence>
<organism evidence="9 10">
    <name type="scientific">Pedobacter alpinus</name>
    <dbReference type="NCBI Taxonomy" id="1590643"/>
    <lineage>
        <taxon>Bacteria</taxon>
        <taxon>Pseudomonadati</taxon>
        <taxon>Bacteroidota</taxon>
        <taxon>Sphingobacteriia</taxon>
        <taxon>Sphingobacteriales</taxon>
        <taxon>Sphingobacteriaceae</taxon>
        <taxon>Pedobacter</taxon>
    </lineage>
</organism>
<evidence type="ECO:0000256" key="4">
    <source>
        <dbReference type="ARBA" id="ARBA00022737"/>
    </source>
</evidence>
<proteinExistence type="predicted"/>
<feature type="transmembrane region" description="Helical" evidence="7">
    <location>
        <begin position="484"/>
        <end position="509"/>
    </location>
</feature>
<protein>
    <submittedName>
        <fullName evidence="9">SLC13 family permease</fullName>
    </submittedName>
</protein>
<dbReference type="EMBL" id="JBHULV010000008">
    <property type="protein sequence ID" value="MFD2730865.1"/>
    <property type="molecule type" value="Genomic_DNA"/>
</dbReference>
<comment type="subcellular location">
    <subcellularLocation>
        <location evidence="1">Membrane</location>
        <topology evidence="1">Multi-pass membrane protein</topology>
    </subcellularLocation>
</comment>
<feature type="transmembrane region" description="Helical" evidence="7">
    <location>
        <begin position="176"/>
        <end position="194"/>
    </location>
</feature>
<feature type="domain" description="RCK C-terminal" evidence="8">
    <location>
        <begin position="205"/>
        <end position="287"/>
    </location>
</feature>
<comment type="caution">
    <text evidence="9">The sequence shown here is derived from an EMBL/GenBank/DDBJ whole genome shotgun (WGS) entry which is preliminary data.</text>
</comment>